<dbReference type="InterPro" id="IPR012373">
    <property type="entry name" value="Ferrdict_sens_TM"/>
</dbReference>
<proteinExistence type="predicted"/>
<dbReference type="Gene3D" id="2.60.120.1440">
    <property type="match status" value="1"/>
</dbReference>
<dbReference type="AlphaFoldDB" id="A0A7W6EQY6"/>
<dbReference type="Pfam" id="PF16344">
    <property type="entry name" value="FecR_C"/>
    <property type="match status" value="1"/>
</dbReference>
<dbReference type="Pfam" id="PF04773">
    <property type="entry name" value="FecR"/>
    <property type="match status" value="1"/>
</dbReference>
<dbReference type="RefSeq" id="WP_183975100.1">
    <property type="nucleotide sequence ID" value="NZ_JACIBY010000006.1"/>
</dbReference>
<dbReference type="PANTHER" id="PTHR30273">
    <property type="entry name" value="PERIPLASMIC SIGNAL SENSOR AND SIGMA FACTOR ACTIVATOR FECR-RELATED"/>
    <property type="match status" value="1"/>
</dbReference>
<keyword evidence="4" id="KW-1185">Reference proteome</keyword>
<gene>
    <name evidence="3" type="ORF">FHS57_003106</name>
</gene>
<organism evidence="3 4">
    <name type="scientific">Runella defluvii</name>
    <dbReference type="NCBI Taxonomy" id="370973"/>
    <lineage>
        <taxon>Bacteria</taxon>
        <taxon>Pseudomonadati</taxon>
        <taxon>Bacteroidota</taxon>
        <taxon>Cytophagia</taxon>
        <taxon>Cytophagales</taxon>
        <taxon>Spirosomataceae</taxon>
        <taxon>Runella</taxon>
    </lineage>
</organism>
<dbReference type="Proteomes" id="UP000541352">
    <property type="component" value="Unassembled WGS sequence"/>
</dbReference>
<dbReference type="PANTHER" id="PTHR30273:SF2">
    <property type="entry name" value="PROTEIN FECR"/>
    <property type="match status" value="1"/>
</dbReference>
<dbReference type="EMBL" id="JACIBY010000006">
    <property type="protein sequence ID" value="MBB3839100.1"/>
    <property type="molecule type" value="Genomic_DNA"/>
</dbReference>
<dbReference type="InterPro" id="IPR032508">
    <property type="entry name" value="FecR_C"/>
</dbReference>
<sequence>MNQHEFNQLLEKYLAGDCTPDEEKLIHDWQAHLLQNTSLTLEEPEKNGVKKRLWQNIQQTVWMPEAEIVRPRWRWVSWAAAASVVVLAGVFWWNTRRIDVNDVAISPLIETPNGIEVKNTAANPREIKLEDGSIVLLKTNSSVTYPEHFGQKNRSVFLKGEAFFKVKHDPTKPFVVHAGELVTEVLGTSFTVKSYEESQAIEVVVATGRVSVYENSTKKPLQRNGVILTPNQKITFDKTSRKLTPSLIERPVVIHVPSTPSLFVFEETPLPKVLKKLENAYGVQIIVENQTLNQCVFTADLNELPLHTQLDLICKSINATYEQRGTSLFINGEGCK</sequence>
<dbReference type="PIRSF" id="PIRSF018266">
    <property type="entry name" value="FecR"/>
    <property type="match status" value="1"/>
</dbReference>
<feature type="domain" description="Protein FecR C-terminal" evidence="2">
    <location>
        <begin position="263"/>
        <end position="329"/>
    </location>
</feature>
<evidence type="ECO:0000259" key="2">
    <source>
        <dbReference type="Pfam" id="PF16344"/>
    </source>
</evidence>
<dbReference type="GO" id="GO:0016989">
    <property type="term" value="F:sigma factor antagonist activity"/>
    <property type="evidence" value="ECO:0007669"/>
    <property type="project" value="TreeGrafter"/>
</dbReference>
<dbReference type="Gene3D" id="3.55.50.30">
    <property type="match status" value="1"/>
</dbReference>
<comment type="caution">
    <text evidence="3">The sequence shown here is derived from an EMBL/GenBank/DDBJ whole genome shotgun (WGS) entry which is preliminary data.</text>
</comment>
<evidence type="ECO:0000313" key="3">
    <source>
        <dbReference type="EMBL" id="MBB3839100.1"/>
    </source>
</evidence>
<dbReference type="InterPro" id="IPR006860">
    <property type="entry name" value="FecR"/>
</dbReference>
<reference evidence="3 4" key="1">
    <citation type="submission" date="2020-08" db="EMBL/GenBank/DDBJ databases">
        <title>Genomic Encyclopedia of Type Strains, Phase IV (KMG-IV): sequencing the most valuable type-strain genomes for metagenomic binning, comparative biology and taxonomic classification.</title>
        <authorList>
            <person name="Goeker M."/>
        </authorList>
    </citation>
    <scope>NUCLEOTIDE SEQUENCE [LARGE SCALE GENOMIC DNA]</scope>
    <source>
        <strain evidence="3 4">DSM 17976</strain>
    </source>
</reference>
<evidence type="ECO:0000259" key="1">
    <source>
        <dbReference type="Pfam" id="PF04773"/>
    </source>
</evidence>
<evidence type="ECO:0000313" key="4">
    <source>
        <dbReference type="Proteomes" id="UP000541352"/>
    </source>
</evidence>
<protein>
    <submittedName>
        <fullName evidence="3">Ferric-dicitrate binding protein FerR (Iron transport regulator)</fullName>
    </submittedName>
</protein>
<name>A0A7W6EQY6_9BACT</name>
<accession>A0A7W6EQY6</accession>
<feature type="domain" description="FecR protein" evidence="1">
    <location>
        <begin position="122"/>
        <end position="210"/>
    </location>
</feature>